<dbReference type="Pfam" id="PF07167">
    <property type="entry name" value="PhaC_N"/>
    <property type="match status" value="1"/>
</dbReference>
<gene>
    <name evidence="8" type="ORF">CLH62_14785</name>
</gene>
<dbReference type="Proteomes" id="UP000229044">
    <property type="component" value="Unassembled WGS sequence"/>
</dbReference>
<dbReference type="RefSeq" id="WP_099618971.1">
    <property type="nucleotide sequence ID" value="NZ_KZ319341.1"/>
</dbReference>
<feature type="region of interest" description="Disordered" evidence="5">
    <location>
        <begin position="1"/>
        <end position="25"/>
    </location>
</feature>
<dbReference type="InterPro" id="IPR051321">
    <property type="entry name" value="PHA/PHB_synthase"/>
</dbReference>
<comment type="caution">
    <text evidence="8">The sequence shown here is derived from an EMBL/GenBank/DDBJ whole genome shotgun (WGS) entry which is preliminary data.</text>
</comment>
<dbReference type="Gene3D" id="3.40.50.1820">
    <property type="entry name" value="alpha/beta hydrolase"/>
    <property type="match status" value="1"/>
</dbReference>
<keyword evidence="3" id="KW-0808">Transferase</keyword>
<dbReference type="OrthoDB" id="7208816at2"/>
<dbReference type="EMBL" id="NTFI01000005">
    <property type="protein sequence ID" value="PHQ24193.1"/>
    <property type="molecule type" value="Genomic_DNA"/>
</dbReference>
<sequence>MSTKPVKSLSGGGEESQGVGKSLVSAGKHGSRLIARSVLRRLKGGRPNPVSLKSMATPFVRFTMKFASQPDAVITAQMRLVQNATILGGGAVTSLISREPMRVASPERGDGRFKDDAWTDVAYFNLLKQAYLMSDRWVSDTIDDVRGLDDHDRRKVRFFTSQITAALSPSNFVLTNPEVLRATVDSRGRNLVRGFANFLRDLDEADGQLSFRMTDPDAFEVGKNLADTPGDVIYQNDLMQLIQYRPTTETVHRRPLLVVPPWINKYYILDLGAKKSFIRYWVEKGHTVFVISWVNPGKEHASKGFEDYMLEGPVAALDAIQKATGEREINTIGYCIGGTLLGCALAWLAARGDDRVKSATFFNSLLDFSDVGDLEVFIDEDMIQKMEKAMKKQGYLDGASMAMAFNMLRANSLIWSFFINNYLLGRDTPPFDLLHWNSDCTRLPGAMHSFYLRNMYLENRLGKPGGITLAGTPIDLSQVKVPAYFASAIEDHIALWVSCYKGSRYLGGPVRFVLGGSGHIAGIINPPDKHKYGYRINENTDLSPDEWLTGAEQFEGSWWPDWVKWAEQFSGGEVPARMPGDGELPVIEPAPGSYVRNQPAPEAPPQRKPRAVAARSTTRKPATKKSPQSQRSRKPVKAS</sequence>
<feature type="domain" description="AB hydrolase-1" evidence="6">
    <location>
        <begin position="283"/>
        <end position="523"/>
    </location>
</feature>
<evidence type="ECO:0000256" key="5">
    <source>
        <dbReference type="SAM" id="MobiDB-lite"/>
    </source>
</evidence>
<dbReference type="InterPro" id="IPR000073">
    <property type="entry name" value="AB_hydrolase_1"/>
</dbReference>
<evidence type="ECO:0000313" key="8">
    <source>
        <dbReference type="EMBL" id="PHQ24193.1"/>
    </source>
</evidence>
<name>A0A2G1VBN0_9GAMM</name>
<proteinExistence type="predicted"/>
<dbReference type="Pfam" id="PF00561">
    <property type="entry name" value="Abhydrolase_1"/>
    <property type="match status" value="1"/>
</dbReference>
<dbReference type="PANTHER" id="PTHR36837:SF5">
    <property type="entry name" value="POLY-3-HYDROXYBUTYRATE SYNTHASE"/>
    <property type="match status" value="1"/>
</dbReference>
<dbReference type="InterPro" id="IPR010963">
    <property type="entry name" value="PHA_synth_I"/>
</dbReference>
<evidence type="ECO:0000259" key="6">
    <source>
        <dbReference type="Pfam" id="PF00561"/>
    </source>
</evidence>
<evidence type="ECO:0000256" key="3">
    <source>
        <dbReference type="ARBA" id="ARBA00022679"/>
    </source>
</evidence>
<evidence type="ECO:0000259" key="7">
    <source>
        <dbReference type="Pfam" id="PF07167"/>
    </source>
</evidence>
<dbReference type="SUPFAM" id="SSF53474">
    <property type="entry name" value="alpha/beta-Hydrolases"/>
    <property type="match status" value="1"/>
</dbReference>
<dbReference type="AlphaFoldDB" id="A0A2G1VBN0"/>
<feature type="region of interest" description="Disordered" evidence="5">
    <location>
        <begin position="573"/>
        <end position="639"/>
    </location>
</feature>
<comment type="subcellular location">
    <subcellularLocation>
        <location evidence="1">Cytoplasm</location>
    </subcellularLocation>
</comment>
<reference evidence="8 9" key="1">
    <citation type="submission" date="2017-09" db="EMBL/GenBank/DDBJ databases">
        <title>The draft genome sequences of Marinobacter guineae M3B.</title>
        <authorList>
            <person name="Cao J."/>
        </authorList>
    </citation>
    <scope>NUCLEOTIDE SEQUENCE [LARGE SCALE GENOMIC DNA]</scope>
    <source>
        <strain evidence="8 9">M3B</strain>
    </source>
</reference>
<feature type="domain" description="Poly-beta-hydroxybutyrate polymerase N-terminal" evidence="7">
    <location>
        <begin position="110"/>
        <end position="280"/>
    </location>
</feature>
<dbReference type="InterPro" id="IPR029058">
    <property type="entry name" value="AB_hydrolase_fold"/>
</dbReference>
<organism evidence="8 9">
    <name type="scientific">Marinobacter guineae</name>
    <dbReference type="NCBI Taxonomy" id="432303"/>
    <lineage>
        <taxon>Bacteria</taxon>
        <taxon>Pseudomonadati</taxon>
        <taxon>Pseudomonadota</taxon>
        <taxon>Gammaproteobacteria</taxon>
        <taxon>Pseudomonadales</taxon>
        <taxon>Marinobacteraceae</taxon>
        <taxon>Marinobacter</taxon>
    </lineage>
</organism>
<dbReference type="GO" id="GO:0042619">
    <property type="term" value="P:poly-hydroxybutyrate biosynthetic process"/>
    <property type="evidence" value="ECO:0007669"/>
    <property type="project" value="InterPro"/>
</dbReference>
<accession>A0A2G1VBN0</accession>
<protein>
    <submittedName>
        <fullName evidence="8">Class I poly(R)-hydroxyalkanoic acid synthase</fullName>
    </submittedName>
</protein>
<dbReference type="InterPro" id="IPR010941">
    <property type="entry name" value="PhaC_N"/>
</dbReference>
<dbReference type="NCBIfam" id="TIGR01838">
    <property type="entry name" value="PHA_synth_I"/>
    <property type="match status" value="1"/>
</dbReference>
<evidence type="ECO:0000256" key="4">
    <source>
        <dbReference type="ARBA" id="ARBA00023315"/>
    </source>
</evidence>
<dbReference type="GO" id="GO:0005737">
    <property type="term" value="C:cytoplasm"/>
    <property type="evidence" value="ECO:0007669"/>
    <property type="project" value="UniProtKB-SubCell"/>
</dbReference>
<dbReference type="PANTHER" id="PTHR36837">
    <property type="entry name" value="POLY(3-HYDROXYALKANOATE) POLYMERASE SUBUNIT PHAC"/>
    <property type="match status" value="1"/>
</dbReference>
<evidence type="ECO:0000256" key="1">
    <source>
        <dbReference type="ARBA" id="ARBA00004496"/>
    </source>
</evidence>
<keyword evidence="9" id="KW-1185">Reference proteome</keyword>
<evidence type="ECO:0000313" key="9">
    <source>
        <dbReference type="Proteomes" id="UP000229044"/>
    </source>
</evidence>
<keyword evidence="2" id="KW-0963">Cytoplasm</keyword>
<dbReference type="GO" id="GO:0016746">
    <property type="term" value="F:acyltransferase activity"/>
    <property type="evidence" value="ECO:0007669"/>
    <property type="project" value="UniProtKB-KW"/>
</dbReference>
<keyword evidence="4" id="KW-0012">Acyltransferase</keyword>
<evidence type="ECO:0000256" key="2">
    <source>
        <dbReference type="ARBA" id="ARBA00022490"/>
    </source>
</evidence>